<evidence type="ECO:0000256" key="5">
    <source>
        <dbReference type="ARBA" id="ARBA00023136"/>
    </source>
</evidence>
<feature type="transmembrane region" description="Helical" evidence="6">
    <location>
        <begin position="32"/>
        <end position="50"/>
    </location>
</feature>
<dbReference type="InterPro" id="IPR002781">
    <property type="entry name" value="TM_pro_TauE-like"/>
</dbReference>
<accession>A0ABW4ZXC1</accession>
<keyword evidence="8" id="KW-1185">Reference proteome</keyword>
<comment type="caution">
    <text evidence="7">The sequence shown here is derived from an EMBL/GenBank/DDBJ whole genome shotgun (WGS) entry which is preliminary data.</text>
</comment>
<keyword evidence="4 6" id="KW-1133">Transmembrane helix</keyword>
<sequence>MDLEVSLGGFVVGLLIGMTGMGGGLVMTPMMIFLFGVAPTVAVGTDLLYASITKLFGGWQHWRQKTVDWQVVKLLSIGSLPGALLGSMAILYLQTLYIESVEGIVGRLLGLTYLLIAAVMIVRMFRTGKREQEAPEPIKPDKRKMIALGLVGGFIVGLTSVGSGTLFMAVLLMIYPVAASRLVGTDIVQAVLVTGVAGIAHFAIGNVNLTMVGNLLIGSIPGILIGSRMSLKIPELAVRSCLFLMICLSGLKMLFK</sequence>
<evidence type="ECO:0000313" key="7">
    <source>
        <dbReference type="EMBL" id="MFD2170083.1"/>
    </source>
</evidence>
<feature type="transmembrane region" description="Helical" evidence="6">
    <location>
        <begin position="71"/>
        <end position="92"/>
    </location>
</feature>
<dbReference type="PANTHER" id="PTHR43701:SF2">
    <property type="entry name" value="MEMBRANE TRANSPORTER PROTEIN YJNA-RELATED"/>
    <property type="match status" value="1"/>
</dbReference>
<dbReference type="EMBL" id="JBHUIO010000005">
    <property type="protein sequence ID" value="MFD2170083.1"/>
    <property type="molecule type" value="Genomic_DNA"/>
</dbReference>
<proteinExistence type="inferred from homology"/>
<feature type="transmembrane region" description="Helical" evidence="6">
    <location>
        <begin position="187"/>
        <end position="204"/>
    </location>
</feature>
<dbReference type="InterPro" id="IPR051598">
    <property type="entry name" value="TSUP/Inactive_protease-like"/>
</dbReference>
<dbReference type="RefSeq" id="WP_386045735.1">
    <property type="nucleotide sequence ID" value="NZ_JBHUIO010000005.1"/>
</dbReference>
<comment type="similarity">
    <text evidence="2 6">Belongs to the 4-toluene sulfonate uptake permease (TSUP) (TC 2.A.102) family.</text>
</comment>
<comment type="subcellular location">
    <subcellularLocation>
        <location evidence="6">Cell membrane</location>
        <topology evidence="6">Multi-pass membrane protein</topology>
    </subcellularLocation>
    <subcellularLocation>
        <location evidence="1">Membrane</location>
        <topology evidence="1">Multi-pass membrane protein</topology>
    </subcellularLocation>
</comment>
<evidence type="ECO:0000256" key="3">
    <source>
        <dbReference type="ARBA" id="ARBA00022692"/>
    </source>
</evidence>
<feature type="transmembrane region" description="Helical" evidence="6">
    <location>
        <begin position="104"/>
        <end position="125"/>
    </location>
</feature>
<dbReference type="Pfam" id="PF01925">
    <property type="entry name" value="TauE"/>
    <property type="match status" value="1"/>
</dbReference>
<keyword evidence="6" id="KW-1003">Cell membrane</keyword>
<organism evidence="7 8">
    <name type="scientific">Tumebacillus lipolyticus</name>
    <dbReference type="NCBI Taxonomy" id="1280370"/>
    <lineage>
        <taxon>Bacteria</taxon>
        <taxon>Bacillati</taxon>
        <taxon>Bacillota</taxon>
        <taxon>Bacilli</taxon>
        <taxon>Bacillales</taxon>
        <taxon>Alicyclobacillaceae</taxon>
        <taxon>Tumebacillus</taxon>
    </lineage>
</organism>
<keyword evidence="3 6" id="KW-0812">Transmembrane</keyword>
<keyword evidence="5 6" id="KW-0472">Membrane</keyword>
<name>A0ABW4ZXC1_9BACL</name>
<reference evidence="8" key="1">
    <citation type="journal article" date="2019" name="Int. J. Syst. Evol. Microbiol.">
        <title>The Global Catalogue of Microorganisms (GCM) 10K type strain sequencing project: providing services to taxonomists for standard genome sequencing and annotation.</title>
        <authorList>
            <consortium name="The Broad Institute Genomics Platform"/>
            <consortium name="The Broad Institute Genome Sequencing Center for Infectious Disease"/>
            <person name="Wu L."/>
            <person name="Ma J."/>
        </authorList>
    </citation>
    <scope>NUCLEOTIDE SEQUENCE [LARGE SCALE GENOMIC DNA]</scope>
    <source>
        <strain evidence="8">CGMCC 1.13574</strain>
    </source>
</reference>
<feature type="transmembrane region" description="Helical" evidence="6">
    <location>
        <begin position="236"/>
        <end position="255"/>
    </location>
</feature>
<protein>
    <recommendedName>
        <fullName evidence="6">Probable membrane transporter protein</fullName>
    </recommendedName>
</protein>
<evidence type="ECO:0000256" key="4">
    <source>
        <dbReference type="ARBA" id="ARBA00022989"/>
    </source>
</evidence>
<evidence type="ECO:0000256" key="2">
    <source>
        <dbReference type="ARBA" id="ARBA00009142"/>
    </source>
</evidence>
<dbReference type="PANTHER" id="PTHR43701">
    <property type="entry name" value="MEMBRANE TRANSPORTER PROTEIN MJ0441-RELATED"/>
    <property type="match status" value="1"/>
</dbReference>
<feature type="transmembrane region" description="Helical" evidence="6">
    <location>
        <begin position="146"/>
        <end position="175"/>
    </location>
</feature>
<evidence type="ECO:0000256" key="6">
    <source>
        <dbReference type="RuleBase" id="RU363041"/>
    </source>
</evidence>
<evidence type="ECO:0000256" key="1">
    <source>
        <dbReference type="ARBA" id="ARBA00004141"/>
    </source>
</evidence>
<gene>
    <name evidence="7" type="ORF">ACFSOY_08750</name>
</gene>
<evidence type="ECO:0000313" key="8">
    <source>
        <dbReference type="Proteomes" id="UP001597343"/>
    </source>
</evidence>
<feature type="transmembrane region" description="Helical" evidence="6">
    <location>
        <begin position="7"/>
        <end position="26"/>
    </location>
</feature>
<feature type="transmembrane region" description="Helical" evidence="6">
    <location>
        <begin position="211"/>
        <end position="230"/>
    </location>
</feature>
<dbReference type="Proteomes" id="UP001597343">
    <property type="component" value="Unassembled WGS sequence"/>
</dbReference>